<accession>A0A132B6H4</accession>
<evidence type="ECO:0000256" key="1">
    <source>
        <dbReference type="SAM" id="SignalP"/>
    </source>
</evidence>
<feature type="chain" id="PRO_5007287906" evidence="1">
    <location>
        <begin position="19"/>
        <end position="183"/>
    </location>
</feature>
<organism evidence="2 3">
    <name type="scientific">Mollisia scopiformis</name>
    <name type="common">Conifer needle endophyte fungus</name>
    <name type="synonym">Phialocephala scopiformis</name>
    <dbReference type="NCBI Taxonomy" id="149040"/>
    <lineage>
        <taxon>Eukaryota</taxon>
        <taxon>Fungi</taxon>
        <taxon>Dikarya</taxon>
        <taxon>Ascomycota</taxon>
        <taxon>Pezizomycotina</taxon>
        <taxon>Leotiomycetes</taxon>
        <taxon>Helotiales</taxon>
        <taxon>Mollisiaceae</taxon>
        <taxon>Mollisia</taxon>
    </lineage>
</organism>
<protein>
    <submittedName>
        <fullName evidence="2">Uncharacterized protein</fullName>
    </submittedName>
</protein>
<dbReference type="KEGG" id="psco:LY89DRAFT_347254"/>
<dbReference type="GeneID" id="28816619"/>
<dbReference type="InParanoid" id="A0A132B6H4"/>
<sequence length="183" mass="20869">MNPCILIVSSLFSPSALCLCLLYALYVPSPSFTVGCLVDCRGRVEGRRYRDWGGRSYSRSQVFEVMSRRGRTLSSCRPSPSPLPIPNFSYHFQLLHMLKSSYPRLPPTQDFLLPKTSSYPRLLPTQDFLLPKTSSYSNHPNLPNQKSFPNSNYRIVSKSSHPLLLQTFSKLSFYQYPPSLQIP</sequence>
<evidence type="ECO:0000313" key="2">
    <source>
        <dbReference type="EMBL" id="KUJ08000.1"/>
    </source>
</evidence>
<gene>
    <name evidence="2" type="ORF">LY89DRAFT_347254</name>
</gene>
<keyword evidence="3" id="KW-1185">Reference proteome</keyword>
<name>A0A132B6H4_MOLSC</name>
<reference evidence="2 3" key="1">
    <citation type="submission" date="2015-10" db="EMBL/GenBank/DDBJ databases">
        <title>Full genome of DAOMC 229536 Phialocephala scopiformis, a fungal endophyte of spruce producing the potent anti-insectan compound rugulosin.</title>
        <authorList>
            <consortium name="DOE Joint Genome Institute"/>
            <person name="Walker A.K."/>
            <person name="Frasz S.L."/>
            <person name="Seifert K.A."/>
            <person name="Miller J.D."/>
            <person name="Mondo S.J."/>
            <person name="Labutti K."/>
            <person name="Lipzen A."/>
            <person name="Dockter R."/>
            <person name="Kennedy M."/>
            <person name="Grigoriev I.V."/>
            <person name="Spatafora J.W."/>
        </authorList>
    </citation>
    <scope>NUCLEOTIDE SEQUENCE [LARGE SCALE GENOMIC DNA]</scope>
    <source>
        <strain evidence="2 3">CBS 120377</strain>
    </source>
</reference>
<dbReference type="Proteomes" id="UP000070700">
    <property type="component" value="Unassembled WGS sequence"/>
</dbReference>
<dbReference type="AlphaFoldDB" id="A0A132B6H4"/>
<dbReference type="EMBL" id="KQ947437">
    <property type="protein sequence ID" value="KUJ08000.1"/>
    <property type="molecule type" value="Genomic_DNA"/>
</dbReference>
<dbReference type="RefSeq" id="XP_018062355.1">
    <property type="nucleotide sequence ID" value="XM_018206893.1"/>
</dbReference>
<feature type="signal peptide" evidence="1">
    <location>
        <begin position="1"/>
        <end position="18"/>
    </location>
</feature>
<evidence type="ECO:0000313" key="3">
    <source>
        <dbReference type="Proteomes" id="UP000070700"/>
    </source>
</evidence>
<proteinExistence type="predicted"/>
<keyword evidence="1" id="KW-0732">Signal</keyword>